<dbReference type="EMBL" id="LDTZ01000018">
    <property type="protein sequence ID" value="KNA90563.1"/>
    <property type="molecule type" value="Genomic_DNA"/>
</dbReference>
<gene>
    <name evidence="2" type="ORF">ABW18_13410</name>
</gene>
<keyword evidence="3" id="KW-1185">Reference proteome</keyword>
<dbReference type="Gene3D" id="3.60.21.10">
    <property type="match status" value="1"/>
</dbReference>
<dbReference type="SUPFAM" id="SSF56300">
    <property type="entry name" value="Metallo-dependent phosphatases"/>
    <property type="match status" value="1"/>
</dbReference>
<protein>
    <submittedName>
        <fullName evidence="2">Metallophosphoesterase</fullName>
    </submittedName>
</protein>
<sequence length="228" mass="24686">MVSVLAVADEVVDSLVLGIGVQGRPDLIVAAGDLPFEYVDGLMATYDVPAVYVPGNHDPDLRGYRQSRTGWLRAGLPAADPGPLGALNADGRTVEAAGLRISGLGGSIRYNDGPNQYTEPQQRWRSWRVRVGAHLTRRRPDIFLTHSPAQGVGDGDDPAHRGFACFHPLVDDLEPTLLVHGHVHPYGGHPTDKAIGTHTTSVNVVGYCQFDIDPGHRDFTIVRRRYGA</sequence>
<comment type="caution">
    <text evidence="2">The sequence shown here is derived from an EMBL/GenBank/DDBJ whole genome shotgun (WGS) entry which is preliminary data.</text>
</comment>
<organism evidence="2 3">
    <name type="scientific">Gordonia jacobaea</name>
    <dbReference type="NCBI Taxonomy" id="122202"/>
    <lineage>
        <taxon>Bacteria</taxon>
        <taxon>Bacillati</taxon>
        <taxon>Actinomycetota</taxon>
        <taxon>Actinomycetes</taxon>
        <taxon>Mycobacteriales</taxon>
        <taxon>Gordoniaceae</taxon>
        <taxon>Gordonia</taxon>
    </lineage>
</organism>
<accession>A0ABR5IAB7</accession>
<feature type="domain" description="Calcineurin-like phosphoesterase" evidence="1">
    <location>
        <begin position="21"/>
        <end position="186"/>
    </location>
</feature>
<evidence type="ECO:0000259" key="1">
    <source>
        <dbReference type="Pfam" id="PF00149"/>
    </source>
</evidence>
<name>A0ABR5IAB7_9ACTN</name>
<evidence type="ECO:0000313" key="2">
    <source>
        <dbReference type="EMBL" id="KNA90563.1"/>
    </source>
</evidence>
<dbReference type="Proteomes" id="UP000037247">
    <property type="component" value="Unassembled WGS sequence"/>
</dbReference>
<reference evidence="2 3" key="1">
    <citation type="submission" date="2015-05" db="EMBL/GenBank/DDBJ databases">
        <title>Draft genome sequence of the bacterium Gordonia jacobaea a new member of the Gordonia genus.</title>
        <authorList>
            <person name="Jimenez-Galisteo G."/>
            <person name="Dominguez A."/>
            <person name="Munoz E."/>
            <person name="Vinas M."/>
        </authorList>
    </citation>
    <scope>NUCLEOTIDE SEQUENCE [LARGE SCALE GENOMIC DNA]</scope>
    <source>
        <strain evidence="3">mv1</strain>
    </source>
</reference>
<dbReference type="InterPro" id="IPR004843">
    <property type="entry name" value="Calcineurin-like_PHP"/>
</dbReference>
<proteinExistence type="predicted"/>
<dbReference type="Pfam" id="PF00149">
    <property type="entry name" value="Metallophos"/>
    <property type="match status" value="1"/>
</dbReference>
<dbReference type="RefSeq" id="WP_049699503.1">
    <property type="nucleotide sequence ID" value="NZ_JAQDQF010000006.1"/>
</dbReference>
<evidence type="ECO:0000313" key="3">
    <source>
        <dbReference type="Proteomes" id="UP000037247"/>
    </source>
</evidence>
<dbReference type="InterPro" id="IPR029052">
    <property type="entry name" value="Metallo-depent_PP-like"/>
</dbReference>